<name>A0AA86MC52_9BURK</name>
<evidence type="ECO:0000313" key="3">
    <source>
        <dbReference type="Proteomes" id="UP001329151"/>
    </source>
</evidence>
<feature type="compositionally biased region" description="Gly residues" evidence="1">
    <location>
        <begin position="281"/>
        <end position="290"/>
    </location>
</feature>
<feature type="compositionally biased region" description="Low complexity" evidence="1">
    <location>
        <begin position="216"/>
        <end position="226"/>
    </location>
</feature>
<dbReference type="RefSeq" id="WP_130557422.1">
    <property type="nucleotide sequence ID" value="NZ_AP028947.1"/>
</dbReference>
<feature type="region of interest" description="Disordered" evidence="1">
    <location>
        <begin position="211"/>
        <end position="311"/>
    </location>
</feature>
<proteinExistence type="predicted"/>
<dbReference type="KEGG" id="lto:RGQ30_30090"/>
<gene>
    <name evidence="2" type="ORF">RGQ30_30090</name>
</gene>
<accession>A0AA86MC52</accession>
<dbReference type="Proteomes" id="UP001329151">
    <property type="component" value="Chromosome"/>
</dbReference>
<dbReference type="AlphaFoldDB" id="A0AA86MC52"/>
<dbReference type="EMBL" id="AP028947">
    <property type="protein sequence ID" value="BET27508.1"/>
    <property type="molecule type" value="Genomic_DNA"/>
</dbReference>
<feature type="compositionally biased region" description="Gly residues" evidence="1">
    <location>
        <begin position="339"/>
        <end position="349"/>
    </location>
</feature>
<protein>
    <submittedName>
        <fullName evidence="2">Uncharacterized protein</fullName>
    </submittedName>
</protein>
<feature type="region of interest" description="Disordered" evidence="1">
    <location>
        <begin position="1"/>
        <end position="30"/>
    </location>
</feature>
<feature type="compositionally biased region" description="Low complexity" evidence="1">
    <location>
        <begin position="271"/>
        <end position="280"/>
    </location>
</feature>
<feature type="compositionally biased region" description="Gly residues" evidence="1">
    <location>
        <begin position="300"/>
        <end position="309"/>
    </location>
</feature>
<sequence length="598" mass="59170">MCETVSGAAAHPHPAATEESVQHPGPADAQGAQNWLEEAGKIKPPPIAAPQEQWLDYSENVAKAANLPAGLVTEMIQSKGAANASGSHAAGDGTGEQVYGPLSVHGGLLEGGVYGETSHALKDSAGKALTAEAMSDPAKAITAGVQHLKQLVDLYEGDTTKALNHYETGDATNSEHPLKSWCDGSTCPDDTEAHAATHGAEASKPVLKMRTDEAESAGVSTAAASAGHGGHGGSTVTESATATAGGHGGHGGGATETATATAGGHGGHSGGATETATATAGGHGGPGGGTITESATAAAGGHGGHGGGATETATAIETAGGHGGHGGATETATAIETAGGHGGHGGGGATETATAAAGGHGGGVHAQQGSAPKHGLTGLGTDRSLGEYITPDSHGPSQHIGESHGLGFLMHRPTHDAAMETVFGSPASEVISSIQSTLEKTGTYLNNKPDTEKIKGAYLTGNMLMKQAMLPAGSFGSEKEAGAVYAQAKLKAIDGDVAGLKSLIASNGGDTFGLTDDQLLNVWATNEHNNLHGILDAGSTIGQSIHMTSLNDGAKDKTAKGTLGGYNDKGAYPQWGWFEDAKSVTTLFGVQARQGQAA</sequence>
<feature type="region of interest" description="Disordered" evidence="1">
    <location>
        <begin position="336"/>
        <end position="405"/>
    </location>
</feature>
<evidence type="ECO:0000313" key="2">
    <source>
        <dbReference type="EMBL" id="BET27508.1"/>
    </source>
</evidence>
<evidence type="ECO:0000256" key="1">
    <source>
        <dbReference type="SAM" id="MobiDB-lite"/>
    </source>
</evidence>
<feature type="compositionally biased region" description="Low complexity" evidence="1">
    <location>
        <begin position="234"/>
        <end position="244"/>
    </location>
</feature>
<reference evidence="2 3" key="1">
    <citation type="submission" date="2023-10" db="EMBL/GenBank/DDBJ databases">
        <title>Complete Genome Sequence of Limnobacter thiooxidans CS-K2T, Isolated from freshwater lake sediments in Bavaria, Germany.</title>
        <authorList>
            <person name="Naruki M."/>
            <person name="Watanabe A."/>
            <person name="Warashina T."/>
            <person name="Morita T."/>
            <person name="Arakawa K."/>
        </authorList>
    </citation>
    <scope>NUCLEOTIDE SEQUENCE [LARGE SCALE GENOMIC DNA]</scope>
    <source>
        <strain evidence="2 3">CS-K2</strain>
    </source>
</reference>
<organism evidence="2 3">
    <name type="scientific">Limnobacter thiooxidans</name>
    <dbReference type="NCBI Taxonomy" id="131080"/>
    <lineage>
        <taxon>Bacteria</taxon>
        <taxon>Pseudomonadati</taxon>
        <taxon>Pseudomonadota</taxon>
        <taxon>Betaproteobacteria</taxon>
        <taxon>Burkholderiales</taxon>
        <taxon>Burkholderiaceae</taxon>
        <taxon>Limnobacter</taxon>
    </lineage>
</organism>
<feature type="compositionally biased region" description="Gly residues" evidence="1">
    <location>
        <begin position="245"/>
        <end position="254"/>
    </location>
</feature>
<keyword evidence="3" id="KW-1185">Reference proteome</keyword>